<name>A0AC61PR05_9FIRM</name>
<evidence type="ECO:0000313" key="1">
    <source>
        <dbReference type="EMBL" id="SMC94467.1"/>
    </source>
</evidence>
<protein>
    <submittedName>
        <fullName evidence="1">DNA polymerase-3 subunit beta</fullName>
    </submittedName>
</protein>
<reference evidence="1" key="1">
    <citation type="submission" date="2017-04" db="EMBL/GenBank/DDBJ databases">
        <authorList>
            <person name="Varghese N."/>
            <person name="Submissions S."/>
        </authorList>
    </citation>
    <scope>NUCLEOTIDE SEQUENCE</scope>
    <source>
        <strain evidence="1">WTE2008</strain>
    </source>
</reference>
<proteinExistence type="predicted"/>
<keyword evidence="2" id="KW-1185">Reference proteome</keyword>
<accession>A0AC61PR05</accession>
<sequence length="371" mass="41137">MILSMNSQDLLEGLNIVTRALSPRPAKQILEGVLISAEENRVLMTCSDGSLTIEYTNAASVQEEGQTVLPGRIFTEMIRKMPAGTVTITEQDHRSATIRCMKNRSSLAVMNPAEYPEINPMKTGSVVKIQQNKFKEMISHVVFAIATDESRQILTGSLLEVNHSEARLVALDGFRLAMFKLFQPFELPAGVDMVSAVIPGKVLSELSKILPDDDAFCSMLVDKGRMQCSFGNIRLSSVLLAGEYIDYRRILPADFKTEALADKNSVQDAIERASLMAREGKNNLIKMSFRNDTLKISSNAELGDVEEEMEASLNGEPIDIAFNARYITDVIRNVPDTELCMKFNSSVSPCVVVPQKGDDYLYLILPVRVFQ</sequence>
<comment type="caution">
    <text evidence="1">The sequence shown here is derived from an EMBL/GenBank/DDBJ whole genome shotgun (WGS) entry which is preliminary data.</text>
</comment>
<organism evidence="1 2">
    <name type="scientific">Aristaeella lactis</name>
    <dbReference type="NCBI Taxonomy" id="3046383"/>
    <lineage>
        <taxon>Bacteria</taxon>
        <taxon>Bacillati</taxon>
        <taxon>Bacillota</taxon>
        <taxon>Clostridia</taxon>
        <taxon>Eubacteriales</taxon>
        <taxon>Aristaeellaceae</taxon>
        <taxon>Aristaeella</taxon>
    </lineage>
</organism>
<evidence type="ECO:0000313" key="2">
    <source>
        <dbReference type="Proteomes" id="UP000192328"/>
    </source>
</evidence>
<dbReference type="Proteomes" id="UP000192328">
    <property type="component" value="Unassembled WGS sequence"/>
</dbReference>
<dbReference type="EMBL" id="FWXZ01000012">
    <property type="protein sequence ID" value="SMC94467.1"/>
    <property type="molecule type" value="Genomic_DNA"/>
</dbReference>
<gene>
    <name evidence="1" type="ORF">SAMN06297397_0150</name>
</gene>